<protein>
    <recommendedName>
        <fullName evidence="1">DUF218 domain-containing protein</fullName>
    </recommendedName>
</protein>
<sequence>MIQTDSGREGVIVLGAAFRDGRGGANPALLRRARHGAALTLARPGRVLVAVGGGPVPEAAAIAAVAQDSGVPTAAILVEGRSRNTLQNAVLAARLLRRNGLCGGLLVTDWPHMPRAWLCFRLAGVRCWPAPVPGTAGKPVFWMREVAGLVVYLGRLGRLRRAARRAKRQAL</sequence>
<dbReference type="Pfam" id="PF02698">
    <property type="entry name" value="DUF218"/>
    <property type="match status" value="1"/>
</dbReference>
<reference evidence="2" key="2">
    <citation type="journal article" date="2020" name="Microorganisms">
        <title>Osmotic Adaptation and Compatible Solute Biosynthesis of Phototrophic Bacteria as Revealed from Genome Analyses.</title>
        <authorList>
            <person name="Imhoff J.F."/>
            <person name="Rahn T."/>
            <person name="Kunzel S."/>
            <person name="Keller A."/>
            <person name="Neulinger S.C."/>
        </authorList>
    </citation>
    <scope>NUCLEOTIDE SEQUENCE</scope>
    <source>
        <strain evidence="2">DSM 9154</strain>
    </source>
</reference>
<accession>A0A934V1Y8</accession>
<dbReference type="EMBL" id="NRRE01000034">
    <property type="protein sequence ID" value="MBK1699073.1"/>
    <property type="molecule type" value="Genomic_DNA"/>
</dbReference>
<organism evidence="2 3">
    <name type="scientific">Rhodovibrio salinarum</name>
    <dbReference type="NCBI Taxonomy" id="1087"/>
    <lineage>
        <taxon>Bacteria</taxon>
        <taxon>Pseudomonadati</taxon>
        <taxon>Pseudomonadota</taxon>
        <taxon>Alphaproteobacteria</taxon>
        <taxon>Rhodospirillales</taxon>
        <taxon>Rhodovibrionaceae</taxon>
        <taxon>Rhodovibrio</taxon>
    </lineage>
</organism>
<dbReference type="PANTHER" id="PTHR30336:SF4">
    <property type="entry name" value="ENVELOPE BIOGENESIS FACTOR ELYC"/>
    <property type="match status" value="1"/>
</dbReference>
<dbReference type="InterPro" id="IPR014729">
    <property type="entry name" value="Rossmann-like_a/b/a_fold"/>
</dbReference>
<keyword evidence="3" id="KW-1185">Reference proteome</keyword>
<dbReference type="PANTHER" id="PTHR30336">
    <property type="entry name" value="INNER MEMBRANE PROTEIN, PROBABLE PERMEASE"/>
    <property type="match status" value="1"/>
</dbReference>
<evidence type="ECO:0000313" key="3">
    <source>
        <dbReference type="Proteomes" id="UP000778970"/>
    </source>
</evidence>
<comment type="caution">
    <text evidence="2">The sequence shown here is derived from an EMBL/GenBank/DDBJ whole genome shotgun (WGS) entry which is preliminary data.</text>
</comment>
<dbReference type="RefSeq" id="WP_051431643.1">
    <property type="nucleotide sequence ID" value="NZ_NRRE01000034.1"/>
</dbReference>
<dbReference type="GO" id="GO:0043164">
    <property type="term" value="P:Gram-negative-bacterium-type cell wall biogenesis"/>
    <property type="evidence" value="ECO:0007669"/>
    <property type="project" value="TreeGrafter"/>
</dbReference>
<dbReference type="AlphaFoldDB" id="A0A934V1Y8"/>
<dbReference type="Proteomes" id="UP000778970">
    <property type="component" value="Unassembled WGS sequence"/>
</dbReference>
<evidence type="ECO:0000313" key="2">
    <source>
        <dbReference type="EMBL" id="MBK1699073.1"/>
    </source>
</evidence>
<evidence type="ECO:0000259" key="1">
    <source>
        <dbReference type="Pfam" id="PF02698"/>
    </source>
</evidence>
<feature type="domain" description="DUF218" evidence="1">
    <location>
        <begin position="10"/>
        <end position="141"/>
    </location>
</feature>
<name>A0A934V1Y8_9PROT</name>
<dbReference type="GO" id="GO:0000270">
    <property type="term" value="P:peptidoglycan metabolic process"/>
    <property type="evidence" value="ECO:0007669"/>
    <property type="project" value="TreeGrafter"/>
</dbReference>
<dbReference type="InterPro" id="IPR003848">
    <property type="entry name" value="DUF218"/>
</dbReference>
<dbReference type="CDD" id="cd06259">
    <property type="entry name" value="YdcF-like"/>
    <property type="match status" value="1"/>
</dbReference>
<dbReference type="InterPro" id="IPR051599">
    <property type="entry name" value="Cell_Envelope_Assoc"/>
</dbReference>
<proteinExistence type="predicted"/>
<gene>
    <name evidence="2" type="ORF">CKO21_17655</name>
</gene>
<dbReference type="GO" id="GO:0005886">
    <property type="term" value="C:plasma membrane"/>
    <property type="evidence" value="ECO:0007669"/>
    <property type="project" value="TreeGrafter"/>
</dbReference>
<dbReference type="Gene3D" id="3.40.50.620">
    <property type="entry name" value="HUPs"/>
    <property type="match status" value="1"/>
</dbReference>
<reference evidence="2" key="1">
    <citation type="submission" date="2017-08" db="EMBL/GenBank/DDBJ databases">
        <authorList>
            <person name="Imhoff J.F."/>
            <person name="Rahn T."/>
            <person name="Kuenzel S."/>
            <person name="Neulinger S.C."/>
        </authorList>
    </citation>
    <scope>NUCLEOTIDE SEQUENCE</scope>
    <source>
        <strain evidence="2">DSM 9154</strain>
    </source>
</reference>